<dbReference type="Gene3D" id="2.130.10.30">
    <property type="entry name" value="Regulator of chromosome condensation 1/beta-lactamase-inhibitor protein II"/>
    <property type="match status" value="2"/>
</dbReference>
<dbReference type="EMBL" id="MZMZ02001291">
    <property type="protein sequence ID" value="RQM29546.1"/>
    <property type="molecule type" value="Genomic_DNA"/>
</dbReference>
<dbReference type="InterPro" id="IPR009091">
    <property type="entry name" value="RCC1/BLIP-II"/>
</dbReference>
<feature type="repeat" description="RCC1" evidence="3">
    <location>
        <begin position="332"/>
        <end position="401"/>
    </location>
</feature>
<feature type="region of interest" description="Disordered" evidence="4">
    <location>
        <begin position="405"/>
        <end position="486"/>
    </location>
</feature>
<evidence type="ECO:0000256" key="3">
    <source>
        <dbReference type="PROSITE-ProRule" id="PRU00235"/>
    </source>
</evidence>
<dbReference type="VEuPathDB" id="FungiDB:H257_13547"/>
<dbReference type="Pfam" id="PF00240">
    <property type="entry name" value="ubiquitin"/>
    <property type="match status" value="1"/>
</dbReference>
<dbReference type="PROSITE" id="PS50053">
    <property type="entry name" value="UBIQUITIN_2"/>
    <property type="match status" value="1"/>
</dbReference>
<feature type="repeat" description="RCC1" evidence="3">
    <location>
        <begin position="280"/>
        <end position="331"/>
    </location>
</feature>
<reference evidence="6" key="1">
    <citation type="submission" date="2018-07" db="EMBL/GenBank/DDBJ databases">
        <title>Annotation of Aphanomyces astaci genome assembly.</title>
        <authorList>
            <person name="Studholme D.J."/>
        </authorList>
    </citation>
    <scope>NUCLEOTIDE SEQUENCE [LARGE SCALE GENOMIC DNA]</scope>
    <source>
        <strain evidence="6">Pc</strain>
    </source>
</reference>
<organism evidence="6 7">
    <name type="scientific">Aphanomyces astaci</name>
    <name type="common">Crayfish plague agent</name>
    <dbReference type="NCBI Taxonomy" id="112090"/>
    <lineage>
        <taxon>Eukaryota</taxon>
        <taxon>Sar</taxon>
        <taxon>Stramenopiles</taxon>
        <taxon>Oomycota</taxon>
        <taxon>Saprolegniomycetes</taxon>
        <taxon>Saprolegniales</taxon>
        <taxon>Verrucalvaceae</taxon>
        <taxon>Aphanomyces</taxon>
    </lineage>
</organism>
<dbReference type="InterPro" id="IPR043597">
    <property type="entry name" value="TPH_dom"/>
</dbReference>
<feature type="repeat" description="RCC1" evidence="3">
    <location>
        <begin position="18"/>
        <end position="80"/>
    </location>
</feature>
<dbReference type="SUPFAM" id="SSF54236">
    <property type="entry name" value="Ubiquitin-like"/>
    <property type="match status" value="1"/>
</dbReference>
<evidence type="ECO:0000256" key="4">
    <source>
        <dbReference type="SAM" id="MobiDB-lite"/>
    </source>
</evidence>
<evidence type="ECO:0000313" key="6">
    <source>
        <dbReference type="EMBL" id="RQM29546.1"/>
    </source>
</evidence>
<dbReference type="Pfam" id="PF13868">
    <property type="entry name" value="TPH"/>
    <property type="match status" value="1"/>
</dbReference>
<proteinExistence type="predicted"/>
<dbReference type="SUPFAM" id="SSF50985">
    <property type="entry name" value="RCC1/BLIP-II"/>
    <property type="match status" value="1"/>
</dbReference>
<evidence type="ECO:0000313" key="7">
    <source>
        <dbReference type="Proteomes" id="UP000284702"/>
    </source>
</evidence>
<dbReference type="Proteomes" id="UP000284702">
    <property type="component" value="Unassembled WGS sequence"/>
</dbReference>
<keyword evidence="1" id="KW-0677">Repeat</keyword>
<name>A0A425DJX6_APHAT</name>
<feature type="repeat" description="RCC1" evidence="3">
    <location>
        <begin position="135"/>
        <end position="192"/>
    </location>
</feature>
<evidence type="ECO:0000259" key="5">
    <source>
        <dbReference type="PROSITE" id="PS50053"/>
    </source>
</evidence>
<protein>
    <recommendedName>
        <fullName evidence="5">Ubiquitin-like domain-containing protein</fullName>
    </recommendedName>
</protein>
<gene>
    <name evidence="6" type="ORF">B5M09_000553</name>
</gene>
<dbReference type="PANTHER" id="PTHR22872">
    <property type="entry name" value="BTK-BINDING PROTEIN-RELATED"/>
    <property type="match status" value="1"/>
</dbReference>
<sequence>MADQGNNAIPLPSVVVESSVLTFGCNDDGQLGRGEKKKPTGTSIEGVTSSNQPQQVGALRGLDIVMISCGSRHTVALSTTGDVYTWGWGQMGQLGLEHHKSINLPTKVPFFEHHNIKLTYVSAGGCHSGAITDQGQVYMWGEAHWGQLGLTADFKELHQATPVLCKVIPENSTDKIVSLSCGGTHTVALSGMFAQTPSIPSIFVTSRFSGISVAQGHVYTWGRRDNGQLGLGREWFHLEIETDGVSAFTPTRIEPEAFGLEDVVQVSAGAFHTAAVTASGAVYTWGKEDYGMLGVGHTADIHVPRKVDFFDKDPARIVSCGGWHTVVVTRTGAAYVFGRGEYGRLGLGDGRSHSHPHKVESLTAHTIVDASAGTYPLEEGRATVLTDGSVGGTHTLFLTDKGRAFSSVPNEHDDDTPRQDEAVVVESESPGASTLRRRNSSDGGVSPASPRSPTKSAMPQPTTVSESTLEDDDDVKHSPDGDAAAGTSDEAVAVALHSLEDPNGNLHIRILDLNGKVFSVSCSSDWSVDQLHAVVEAKSGVDAARQRLIYRGRVLDGDSSLGASKVEDGHTIHLFVRQVAPLVPETTSSDESEAALRRLRELEDHQHRVIHFHSGGPTNEPIRSAVFPSESARRMDPILQDSPLGMAARRVKLWASFVLIIHTMKLLGQCAFLANFAAQNAAGMNDRIKKELQYTPLYDETSVATVGKLVGYAFGVYVGCVGFKAAHDTDVRPARQYIVGMIALGMATMAEQVYEILRFSAWDPEEYRKARSHTFAAQSQPSLDEMVRSYVVQTFLLALMFLWAVKHAQGHRDELAAYNETVVAAAMSAVPLPPLDALERTPRGVGEQSIMKRRNREDSLSMYTGVVKGLSHMNARADWETKLHDKAGVRDTLNVLKTLKNQDESNLASRRLKLATLMNAEMDAWKQMCLHNVESPEERKQKMIARATELKTRREAARKAFVEEKRQQQYRESCDDNRTLESAHIVAQVVQDRDKQLEERQRILEEEKAFEARMAELWAQDKAKKDARDKADVQRILTNNHDVKTILDVQVSLIHARQAEEAAIKEQEDRDLLATWKLHEQIENELDAEIKRKAVARAMDVKKFNQTRSDLTERQARREHEYDTQLLQLALRQEAETDARERALQEKFKRDQLEYQAMLRKQMATEAEDLSYLDAIRKKMEDEVWAKRDAEHRAEDDARQELLAQVLQSRQDQMERKELRKAADAAADAAYMARMQRESDEALQKELTDQDKRKWDAKRNQVDVVAQKAQTKALMEKQKQAEFLDMKRMALSEKQHKLKLAQLATQQPTLNYRRKTSEWYFDT</sequence>
<feature type="region of interest" description="Disordered" evidence="4">
    <location>
        <begin position="27"/>
        <end position="50"/>
    </location>
</feature>
<feature type="repeat" description="RCC1" evidence="3">
    <location>
        <begin position="216"/>
        <end position="279"/>
    </location>
</feature>
<feature type="repeat" description="RCC1" evidence="3">
    <location>
        <begin position="81"/>
        <end position="134"/>
    </location>
</feature>
<dbReference type="InterPro" id="IPR051625">
    <property type="entry name" value="Signaling_Regulatory_Domain"/>
</dbReference>
<dbReference type="SMART" id="SM00213">
    <property type="entry name" value="UBQ"/>
    <property type="match status" value="1"/>
</dbReference>
<feature type="compositionally biased region" description="Polar residues" evidence="4">
    <location>
        <begin position="40"/>
        <end position="50"/>
    </location>
</feature>
<dbReference type="VEuPathDB" id="FungiDB:H257_15967"/>
<dbReference type="InterPro" id="IPR000408">
    <property type="entry name" value="Reg_chr_condens"/>
</dbReference>
<dbReference type="InterPro" id="IPR058923">
    <property type="entry name" value="RCC1-like_dom"/>
</dbReference>
<comment type="caution">
    <text evidence="6">The sequence shown here is derived from an EMBL/GenBank/DDBJ whole genome shotgun (WGS) entry which is preliminary data.</text>
</comment>
<feature type="compositionally biased region" description="Polar residues" evidence="4">
    <location>
        <begin position="449"/>
        <end position="467"/>
    </location>
</feature>
<dbReference type="PRINTS" id="PR00633">
    <property type="entry name" value="RCCNDNSATION"/>
</dbReference>
<dbReference type="InterPro" id="IPR000626">
    <property type="entry name" value="Ubiquitin-like_dom"/>
</dbReference>
<dbReference type="Pfam" id="PF25390">
    <property type="entry name" value="WD40_RLD"/>
    <property type="match status" value="1"/>
</dbReference>
<dbReference type="InterPro" id="IPR029071">
    <property type="entry name" value="Ubiquitin-like_domsf"/>
</dbReference>
<dbReference type="VEuPathDB" id="FungiDB:H257_13548"/>
<dbReference type="PANTHER" id="PTHR22872:SF9">
    <property type="entry name" value="X-LINKED RETINITIS PIGMENTOSA GTPASE REGULATOR"/>
    <property type="match status" value="1"/>
</dbReference>
<keyword evidence="2" id="KW-0175">Coiled coil</keyword>
<accession>A0A425DJX6</accession>
<evidence type="ECO:0000256" key="2">
    <source>
        <dbReference type="ARBA" id="ARBA00023054"/>
    </source>
</evidence>
<evidence type="ECO:0000256" key="1">
    <source>
        <dbReference type="ARBA" id="ARBA00022737"/>
    </source>
</evidence>
<dbReference type="PROSITE" id="PS50012">
    <property type="entry name" value="RCC1_3"/>
    <property type="match status" value="6"/>
</dbReference>
<dbReference type="Gene3D" id="3.10.20.90">
    <property type="entry name" value="Phosphatidylinositol 3-kinase Catalytic Subunit, Chain A, domain 1"/>
    <property type="match status" value="1"/>
</dbReference>
<keyword evidence="7" id="KW-1185">Reference proteome</keyword>
<dbReference type="PROSITE" id="PS00626">
    <property type="entry name" value="RCC1_2"/>
    <property type="match status" value="3"/>
</dbReference>
<feature type="domain" description="Ubiquitin-like" evidence="5">
    <location>
        <begin position="506"/>
        <end position="581"/>
    </location>
</feature>